<comment type="caution">
    <text evidence="1">The sequence shown here is derived from an EMBL/GenBank/DDBJ whole genome shotgun (WGS) entry which is preliminary data.</text>
</comment>
<organism evidence="1 2">
    <name type="scientific">Catharanthus roseus</name>
    <name type="common">Madagascar periwinkle</name>
    <name type="synonym">Vinca rosea</name>
    <dbReference type="NCBI Taxonomy" id="4058"/>
    <lineage>
        <taxon>Eukaryota</taxon>
        <taxon>Viridiplantae</taxon>
        <taxon>Streptophyta</taxon>
        <taxon>Embryophyta</taxon>
        <taxon>Tracheophyta</taxon>
        <taxon>Spermatophyta</taxon>
        <taxon>Magnoliopsida</taxon>
        <taxon>eudicotyledons</taxon>
        <taxon>Gunneridae</taxon>
        <taxon>Pentapetalae</taxon>
        <taxon>asterids</taxon>
        <taxon>lamiids</taxon>
        <taxon>Gentianales</taxon>
        <taxon>Apocynaceae</taxon>
        <taxon>Rauvolfioideae</taxon>
        <taxon>Vinceae</taxon>
        <taxon>Catharanthinae</taxon>
        <taxon>Catharanthus</taxon>
    </lineage>
</organism>
<evidence type="ECO:0000313" key="1">
    <source>
        <dbReference type="EMBL" id="KAI5660816.1"/>
    </source>
</evidence>
<dbReference type="EMBL" id="CM044705">
    <property type="protein sequence ID" value="KAI5660816.1"/>
    <property type="molecule type" value="Genomic_DNA"/>
</dbReference>
<proteinExistence type="predicted"/>
<accession>A0ACC0AJN2</accession>
<evidence type="ECO:0000313" key="2">
    <source>
        <dbReference type="Proteomes" id="UP001060085"/>
    </source>
</evidence>
<reference evidence="2" key="1">
    <citation type="journal article" date="2023" name="Nat. Plants">
        <title>Single-cell RNA sequencing provides a high-resolution roadmap for understanding the multicellular compartmentation of specialized metabolism.</title>
        <authorList>
            <person name="Sun S."/>
            <person name="Shen X."/>
            <person name="Li Y."/>
            <person name="Li Y."/>
            <person name="Wang S."/>
            <person name="Li R."/>
            <person name="Zhang H."/>
            <person name="Shen G."/>
            <person name="Guo B."/>
            <person name="Wei J."/>
            <person name="Xu J."/>
            <person name="St-Pierre B."/>
            <person name="Chen S."/>
            <person name="Sun C."/>
        </authorList>
    </citation>
    <scope>NUCLEOTIDE SEQUENCE [LARGE SCALE GENOMIC DNA]</scope>
</reference>
<sequence length="533" mass="62170">MFDVFFGWRKASKCKKLIKKIQCRLKLLKNKRNTIVRQLKDDLSELLKHGHDQTAFDRVEQLYRDEKLVEVYDLLENFCEFILINLPYIRRNKDCPNDINEAMSSLIFASARFGDLPELLEIRKLFQDRYGQRFAKVALELLPGNLVNRQIQEKLSIKSVANDVKGRMLVEIARGILKSGPLMIEYSSEMQQQKHLGNKSSDDPNIIETEKEVLYVDFQPRNSKKFFKDLFPYFLSSKAIFPSKCSSAIKTAEPLVEVAFSGLESLDKRGLEHVSAFSGLESLDKRGLEHVSSAGSSPEISPKLPKETIYLDDIQEFKSPVRKDQGSIVDQRLFMFKPSLLPLIDEDQEEKRASYHEKTSSESFRKKSKKSYAKRLRKRSVSIDITTIKDVECAIYYGDDVTSNYYNKKYRDKRKNHHHHRAREYPCYLCTYDETNHDDHDWHQNRDNRESEGVMIQPQTRKKNCYYSRARAMTMPIQRPNGRISSENVHRSNSFPVEESERCNSNRHVHPKLPDYDELAAKFLALKKANLQM</sequence>
<keyword evidence="2" id="KW-1185">Reference proteome</keyword>
<name>A0ACC0AJN2_CATRO</name>
<gene>
    <name evidence="1" type="ORF">M9H77_20139</name>
</gene>
<dbReference type="Proteomes" id="UP001060085">
    <property type="component" value="Linkage Group LG05"/>
</dbReference>
<protein>
    <submittedName>
        <fullName evidence="1">Uncharacterized protein</fullName>
    </submittedName>
</protein>